<dbReference type="InterPro" id="IPR050365">
    <property type="entry name" value="TIM50"/>
</dbReference>
<evidence type="ECO:0000259" key="2">
    <source>
        <dbReference type="PROSITE" id="PS50969"/>
    </source>
</evidence>
<feature type="domain" description="FCP1 homology" evidence="2">
    <location>
        <begin position="106"/>
        <end position="264"/>
    </location>
</feature>
<dbReference type="Pfam" id="PF03031">
    <property type="entry name" value="NIF"/>
    <property type="match status" value="1"/>
</dbReference>
<feature type="compositionally biased region" description="Low complexity" evidence="1">
    <location>
        <begin position="33"/>
        <end position="56"/>
    </location>
</feature>
<dbReference type="PhylomeDB" id="A0A0G4I5H6"/>
<dbReference type="InterPro" id="IPR036412">
    <property type="entry name" value="HAD-like_sf"/>
</dbReference>
<accession>A0A0G4I5H6</accession>
<gene>
    <name evidence="3" type="ORF">Cvel_11177</name>
</gene>
<reference evidence="3" key="1">
    <citation type="submission" date="2014-11" db="EMBL/GenBank/DDBJ databases">
        <authorList>
            <person name="Otto D Thomas"/>
            <person name="Naeem Raeece"/>
        </authorList>
    </citation>
    <scope>NUCLEOTIDE SEQUENCE</scope>
</reference>
<dbReference type="NCBIfam" id="TIGR02251">
    <property type="entry name" value="HIF-SF_euk"/>
    <property type="match status" value="1"/>
</dbReference>
<evidence type="ECO:0000313" key="3">
    <source>
        <dbReference type="EMBL" id="CEM52258.1"/>
    </source>
</evidence>
<dbReference type="InterPro" id="IPR011948">
    <property type="entry name" value="Dullard_phosphatase"/>
</dbReference>
<evidence type="ECO:0000256" key="1">
    <source>
        <dbReference type="SAM" id="MobiDB-lite"/>
    </source>
</evidence>
<dbReference type="CDD" id="cd07521">
    <property type="entry name" value="HAD_FCP1-like"/>
    <property type="match status" value="1"/>
</dbReference>
<dbReference type="Gene3D" id="3.40.50.1000">
    <property type="entry name" value="HAD superfamily/HAD-like"/>
    <property type="match status" value="1"/>
</dbReference>
<dbReference type="FunFam" id="3.40.50.1000:FF:000093">
    <property type="entry name" value="NLI interacting factor-like phosphatase family protein"/>
    <property type="match status" value="1"/>
</dbReference>
<dbReference type="PROSITE" id="PS50969">
    <property type="entry name" value="FCP1"/>
    <property type="match status" value="1"/>
</dbReference>
<feature type="compositionally biased region" description="Polar residues" evidence="1">
    <location>
        <begin position="300"/>
        <end position="320"/>
    </location>
</feature>
<proteinExistence type="predicted"/>
<dbReference type="VEuPathDB" id="CryptoDB:Cvel_11177"/>
<dbReference type="InterPro" id="IPR004274">
    <property type="entry name" value="FCP1_dom"/>
</dbReference>
<dbReference type="EMBL" id="CDMZ01005198">
    <property type="protein sequence ID" value="CEM52258.1"/>
    <property type="molecule type" value="Genomic_DNA"/>
</dbReference>
<sequence length="320" mass="35063">MSNRGDAEPAGLRSLVAQVDRDGRPISTEGQPASSASSSSGRAAAAGGKGSTSPSSDQRKKGGGFLNGVLGCFRNQQQAPQQGSNRPLLVGAKEEPKPMLGPQFPRDQGKKTLVLDLDETLVHSSFRPVPNAAFVIPVEIEGTIHDIYVCKRPGVDEFLVSVAKWYECVIFTASLSKYADPLLDLLDPHKTQSWRLFREHCTYWNGNYVKDLSKLGRKLEHIIIVDNSPLAYGLQPDNAIPIKSWFDDQTDRELYDLIPILEALSMVDDVPAVLRQTLGAYDEEDQAMVDPRTAPGQPQLRAQQPSSQQKSGRSPQKSGR</sequence>
<feature type="region of interest" description="Disordered" evidence="1">
    <location>
        <begin position="281"/>
        <end position="320"/>
    </location>
</feature>
<feature type="region of interest" description="Disordered" evidence="1">
    <location>
        <begin position="1"/>
        <end position="61"/>
    </location>
</feature>
<protein>
    <recommendedName>
        <fullName evidence="2">FCP1 homology domain-containing protein</fullName>
    </recommendedName>
</protein>
<organism evidence="3">
    <name type="scientific">Chromera velia CCMP2878</name>
    <dbReference type="NCBI Taxonomy" id="1169474"/>
    <lineage>
        <taxon>Eukaryota</taxon>
        <taxon>Sar</taxon>
        <taxon>Alveolata</taxon>
        <taxon>Colpodellida</taxon>
        <taxon>Chromeraceae</taxon>
        <taxon>Chromera</taxon>
    </lineage>
</organism>
<dbReference type="SMART" id="SM00577">
    <property type="entry name" value="CPDc"/>
    <property type="match status" value="1"/>
</dbReference>
<dbReference type="PANTHER" id="PTHR12210">
    <property type="entry name" value="DULLARD PROTEIN PHOSPHATASE"/>
    <property type="match status" value="1"/>
</dbReference>
<dbReference type="GO" id="GO:0016791">
    <property type="term" value="F:phosphatase activity"/>
    <property type="evidence" value="ECO:0007669"/>
    <property type="project" value="InterPro"/>
</dbReference>
<name>A0A0G4I5H6_9ALVE</name>
<dbReference type="InterPro" id="IPR023214">
    <property type="entry name" value="HAD_sf"/>
</dbReference>
<dbReference type="AlphaFoldDB" id="A0A0G4I5H6"/>
<dbReference type="SUPFAM" id="SSF56784">
    <property type="entry name" value="HAD-like"/>
    <property type="match status" value="1"/>
</dbReference>